<accession>A0A6A5Y525</accession>
<evidence type="ECO:0000256" key="4">
    <source>
        <dbReference type="RuleBase" id="RU366034"/>
    </source>
</evidence>
<dbReference type="EC" id="4.2.3.-" evidence="4"/>
<dbReference type="GO" id="GO:0046872">
    <property type="term" value="F:metal ion binding"/>
    <property type="evidence" value="ECO:0007669"/>
    <property type="project" value="UniProtKB-KW"/>
</dbReference>
<comment type="cofactor">
    <cofactor evidence="1 4">
        <name>Mg(2+)</name>
        <dbReference type="ChEBI" id="CHEBI:18420"/>
    </cofactor>
</comment>
<proteinExistence type="inferred from homology"/>
<evidence type="ECO:0000256" key="1">
    <source>
        <dbReference type="ARBA" id="ARBA00001946"/>
    </source>
</evidence>
<organism evidence="6 7">
    <name type="scientific">Aaosphaeria arxii CBS 175.79</name>
    <dbReference type="NCBI Taxonomy" id="1450172"/>
    <lineage>
        <taxon>Eukaryota</taxon>
        <taxon>Fungi</taxon>
        <taxon>Dikarya</taxon>
        <taxon>Ascomycota</taxon>
        <taxon>Pezizomycotina</taxon>
        <taxon>Dothideomycetes</taxon>
        <taxon>Pleosporomycetidae</taxon>
        <taxon>Pleosporales</taxon>
        <taxon>Pleosporales incertae sedis</taxon>
        <taxon>Aaosphaeria</taxon>
    </lineage>
</organism>
<dbReference type="SUPFAM" id="SSF48576">
    <property type="entry name" value="Terpenoid synthases"/>
    <property type="match status" value="1"/>
</dbReference>
<dbReference type="AlphaFoldDB" id="A0A6A5Y525"/>
<evidence type="ECO:0000313" key="7">
    <source>
        <dbReference type="Proteomes" id="UP000799778"/>
    </source>
</evidence>
<dbReference type="EMBL" id="ML978067">
    <property type="protein sequence ID" value="KAF2020313.1"/>
    <property type="molecule type" value="Genomic_DNA"/>
</dbReference>
<protein>
    <recommendedName>
        <fullName evidence="4">Terpene synthase</fullName>
        <ecNumber evidence="4">4.2.3.-</ecNumber>
    </recommendedName>
</protein>
<sequence length="340" mass="39103">MHDSGYPSPASDARSCSPPAPPRTSQLPKDLRPTILEVQKHPLTDSVVKEVNDFFLEHWPFKTEKHRRRFVDEGYAWVLCLYCPQSWDDRIHWGCRLLTTGFLIDDLLDRMSQQDGTIFNDKVIDCCRGNTLPDRSVPAQWIMYDLFEEMRAVDKPLADALLQPTIDFLKGQVDAERSKPMGLSEYFVLRNDDVGKYFLSGIMRFGMGLEMSPEELELIKPAEENCMKHVSVLNDICSFEKEVLAAKDGFDLGAMCSSVPICMEMMDVNEEQAKRVMWEMIRAWEVRHFEIRDEILRKNPSPALAAYIKGLEYQMSGNELWSLLTPRYNRTGALGFTEGR</sequence>
<dbReference type="Pfam" id="PF19086">
    <property type="entry name" value="Terpene_syn_C_2"/>
    <property type="match status" value="1"/>
</dbReference>
<dbReference type="Gene3D" id="1.10.600.10">
    <property type="entry name" value="Farnesyl Diphosphate Synthase"/>
    <property type="match status" value="1"/>
</dbReference>
<dbReference type="InterPro" id="IPR008949">
    <property type="entry name" value="Isoprenoid_synthase_dom_sf"/>
</dbReference>
<dbReference type="InterPro" id="IPR034686">
    <property type="entry name" value="Terpene_cyclase-like_2"/>
</dbReference>
<evidence type="ECO:0000313" key="6">
    <source>
        <dbReference type="EMBL" id="KAF2020313.1"/>
    </source>
</evidence>
<dbReference type="GO" id="GO:0008299">
    <property type="term" value="P:isoprenoid biosynthetic process"/>
    <property type="evidence" value="ECO:0007669"/>
    <property type="project" value="UniProtKB-ARBA"/>
</dbReference>
<dbReference type="GO" id="GO:0010333">
    <property type="term" value="F:terpene synthase activity"/>
    <property type="evidence" value="ECO:0007669"/>
    <property type="project" value="InterPro"/>
</dbReference>
<comment type="similarity">
    <text evidence="2 4">Belongs to the terpene synthase family.</text>
</comment>
<dbReference type="PANTHER" id="PTHR35201">
    <property type="entry name" value="TERPENE SYNTHASE"/>
    <property type="match status" value="1"/>
</dbReference>
<name>A0A6A5Y525_9PLEO</name>
<dbReference type="OrthoDB" id="3004402at2759"/>
<keyword evidence="7" id="KW-1185">Reference proteome</keyword>
<keyword evidence="3 4" id="KW-0460">Magnesium</keyword>
<keyword evidence="4" id="KW-0479">Metal-binding</keyword>
<feature type="region of interest" description="Disordered" evidence="5">
    <location>
        <begin position="1"/>
        <end position="31"/>
    </location>
</feature>
<dbReference type="PANTHER" id="PTHR35201:SF4">
    <property type="entry name" value="BETA-PINACENE SYNTHASE-RELATED"/>
    <property type="match status" value="1"/>
</dbReference>
<dbReference type="RefSeq" id="XP_033388652.1">
    <property type="nucleotide sequence ID" value="XM_033531767.1"/>
</dbReference>
<keyword evidence="4" id="KW-0456">Lyase</keyword>
<dbReference type="GeneID" id="54289164"/>
<evidence type="ECO:0000256" key="3">
    <source>
        <dbReference type="ARBA" id="ARBA00022842"/>
    </source>
</evidence>
<dbReference type="Proteomes" id="UP000799778">
    <property type="component" value="Unassembled WGS sequence"/>
</dbReference>
<evidence type="ECO:0000256" key="2">
    <source>
        <dbReference type="ARBA" id="ARBA00006333"/>
    </source>
</evidence>
<evidence type="ECO:0000256" key="5">
    <source>
        <dbReference type="SAM" id="MobiDB-lite"/>
    </source>
</evidence>
<gene>
    <name evidence="6" type="ORF">BU24DRAFT_459904</name>
</gene>
<reference evidence="6" key="1">
    <citation type="journal article" date="2020" name="Stud. Mycol.">
        <title>101 Dothideomycetes genomes: a test case for predicting lifestyles and emergence of pathogens.</title>
        <authorList>
            <person name="Haridas S."/>
            <person name="Albert R."/>
            <person name="Binder M."/>
            <person name="Bloem J."/>
            <person name="Labutti K."/>
            <person name="Salamov A."/>
            <person name="Andreopoulos B."/>
            <person name="Baker S."/>
            <person name="Barry K."/>
            <person name="Bills G."/>
            <person name="Bluhm B."/>
            <person name="Cannon C."/>
            <person name="Castanera R."/>
            <person name="Culley D."/>
            <person name="Daum C."/>
            <person name="Ezra D."/>
            <person name="Gonzalez J."/>
            <person name="Henrissat B."/>
            <person name="Kuo A."/>
            <person name="Liang C."/>
            <person name="Lipzen A."/>
            <person name="Lutzoni F."/>
            <person name="Magnuson J."/>
            <person name="Mondo S."/>
            <person name="Nolan M."/>
            <person name="Ohm R."/>
            <person name="Pangilinan J."/>
            <person name="Park H.-J."/>
            <person name="Ramirez L."/>
            <person name="Alfaro M."/>
            <person name="Sun H."/>
            <person name="Tritt A."/>
            <person name="Yoshinaga Y."/>
            <person name="Zwiers L.-H."/>
            <person name="Turgeon B."/>
            <person name="Goodwin S."/>
            <person name="Spatafora J."/>
            <person name="Crous P."/>
            <person name="Grigoriev I."/>
        </authorList>
    </citation>
    <scope>NUCLEOTIDE SEQUENCE</scope>
    <source>
        <strain evidence="6">CBS 175.79</strain>
    </source>
</reference>